<evidence type="ECO:0000313" key="1">
    <source>
        <dbReference type="EMBL" id="RHH07911.1"/>
    </source>
</evidence>
<proteinExistence type="predicted"/>
<dbReference type="Proteomes" id="UP000266644">
    <property type="component" value="Unassembled WGS sequence"/>
</dbReference>
<evidence type="ECO:0000313" key="2">
    <source>
        <dbReference type="Proteomes" id="UP000266644"/>
    </source>
</evidence>
<dbReference type="Pfam" id="PF17642">
    <property type="entry name" value="TssD"/>
    <property type="match status" value="1"/>
</dbReference>
<sequence length="128" mass="14291">MTFDVKVTINGTEYDAVACGFGFMRNTDEKGAPSSHITELRVRLKIKATEDTGLLEAAFTESKPLDGKYVSMKGDEQAKMREVEFEHAYIIKYDEDFERGGDMPMTIACELTAKKVSCGNAVYEAVWT</sequence>
<gene>
    <name evidence="1" type="ORF">DW228_18430</name>
</gene>
<reference evidence="1 2" key="1">
    <citation type="submission" date="2018-08" db="EMBL/GenBank/DDBJ databases">
        <title>A genome reference for cultivated species of the human gut microbiota.</title>
        <authorList>
            <person name="Zou Y."/>
            <person name="Xue W."/>
            <person name="Luo G."/>
        </authorList>
    </citation>
    <scope>NUCLEOTIDE SEQUENCE [LARGE SCALE GENOMIC DNA]</scope>
    <source>
        <strain evidence="1 2">AM18-6</strain>
    </source>
</reference>
<dbReference type="InterPro" id="IPR041408">
    <property type="entry name" value="Hcp_Tssd"/>
</dbReference>
<name>A0A396BX50_BACFG</name>
<dbReference type="EMBL" id="QRJE01000032">
    <property type="protein sequence ID" value="RHH07911.1"/>
    <property type="molecule type" value="Genomic_DNA"/>
</dbReference>
<accession>A0A396BX50</accession>
<dbReference type="AlphaFoldDB" id="A0A396BX50"/>
<dbReference type="RefSeq" id="WP_122330595.1">
    <property type="nucleotide sequence ID" value="NZ_JAQDYY010000019.1"/>
</dbReference>
<dbReference type="GO" id="GO:0033104">
    <property type="term" value="C:type VI protein secretion system complex"/>
    <property type="evidence" value="ECO:0007669"/>
    <property type="project" value="InterPro"/>
</dbReference>
<comment type="caution">
    <text evidence="1">The sequence shown here is derived from an EMBL/GenBank/DDBJ whole genome shotgun (WGS) entry which is preliminary data.</text>
</comment>
<organism evidence="1 2">
    <name type="scientific">Bacteroides fragilis</name>
    <dbReference type="NCBI Taxonomy" id="817"/>
    <lineage>
        <taxon>Bacteria</taxon>
        <taxon>Pseudomonadati</taxon>
        <taxon>Bacteroidota</taxon>
        <taxon>Bacteroidia</taxon>
        <taxon>Bacteroidales</taxon>
        <taxon>Bacteroidaceae</taxon>
        <taxon>Bacteroides</taxon>
    </lineage>
</organism>
<protein>
    <submittedName>
        <fullName evidence="1">Type VI secretion system needle protein Hcp</fullName>
    </submittedName>
</protein>